<protein>
    <submittedName>
        <fullName evidence="6">Alpha/beta hydrolase</fullName>
    </submittedName>
</protein>
<evidence type="ECO:0000256" key="2">
    <source>
        <dbReference type="ARBA" id="ARBA00022487"/>
    </source>
</evidence>
<accession>A0A918JPB8</accession>
<evidence type="ECO:0000259" key="5">
    <source>
        <dbReference type="Pfam" id="PF00561"/>
    </source>
</evidence>
<evidence type="ECO:0000256" key="1">
    <source>
        <dbReference type="ARBA" id="ARBA00010884"/>
    </source>
</evidence>
<dbReference type="PANTHER" id="PTHR10794:SF94">
    <property type="entry name" value="ESTERASE YHET-RELATED"/>
    <property type="match status" value="1"/>
</dbReference>
<sequence>MTQRNRSHGVITRSDFRAPWWARNRHVQTIWPRFIQRRLPVSYQMERLTLPDEDFVDVAYGPSPAKPTGIVAMFHGLEGSIRSHYAHDMMAALSKNGWQVVLMHFRSCSGEPNRQPRAYHSGETGDPSYFLNDLEKRFPGLPKVAVGFSLGANMLLKLLGENPAQTWLKAAVAISPPFKLSECAASINQGFSRVYQKYLLKSMKHTLKKKMAAIDYRHHIQLSSDDVDCIKSFREFDEKVTAPLHGFADAQDYYEKCSSFHYLSAIHCPTLVLHSIDDPFMNHLIIPEETDLARPVRVELSERGGHVGFMQGNPFRPRTWLHERVTQFISDFLPMQKHAD</sequence>
<dbReference type="GO" id="GO:0047372">
    <property type="term" value="F:monoacylglycerol lipase activity"/>
    <property type="evidence" value="ECO:0007669"/>
    <property type="project" value="TreeGrafter"/>
</dbReference>
<dbReference type="InterPro" id="IPR000073">
    <property type="entry name" value="AB_hydrolase_1"/>
</dbReference>
<dbReference type="PANTHER" id="PTHR10794">
    <property type="entry name" value="ABHYDROLASE DOMAIN-CONTAINING PROTEIN"/>
    <property type="match status" value="1"/>
</dbReference>
<dbReference type="NCBIfam" id="NF008218">
    <property type="entry name" value="PRK10985.1"/>
    <property type="match status" value="1"/>
</dbReference>
<evidence type="ECO:0000313" key="6">
    <source>
        <dbReference type="EMBL" id="GGW90851.1"/>
    </source>
</evidence>
<reference evidence="6" key="1">
    <citation type="journal article" date="2014" name="Int. J. Syst. Evol. Microbiol.">
        <title>Complete genome sequence of Corynebacterium casei LMG S-19264T (=DSM 44701T), isolated from a smear-ripened cheese.</title>
        <authorList>
            <consortium name="US DOE Joint Genome Institute (JGI-PGF)"/>
            <person name="Walter F."/>
            <person name="Albersmeier A."/>
            <person name="Kalinowski J."/>
            <person name="Ruckert C."/>
        </authorList>
    </citation>
    <scope>NUCLEOTIDE SEQUENCE</scope>
    <source>
        <strain evidence="6">KCTC 22164</strain>
    </source>
</reference>
<dbReference type="InterPro" id="IPR000952">
    <property type="entry name" value="AB_hydrolase_4_CS"/>
</dbReference>
<feature type="active site" description="Charge relay system" evidence="4">
    <location>
        <position position="306"/>
    </location>
</feature>
<feature type="active site" description="Charge relay system" evidence="4">
    <location>
        <position position="149"/>
    </location>
</feature>
<dbReference type="AlphaFoldDB" id="A0A918JPB8"/>
<dbReference type="EMBL" id="BMXP01000007">
    <property type="protein sequence ID" value="GGW90851.1"/>
    <property type="molecule type" value="Genomic_DNA"/>
</dbReference>
<dbReference type="PIRSF" id="PIRSF005211">
    <property type="entry name" value="Ab_hydro_YheT"/>
    <property type="match status" value="1"/>
</dbReference>
<dbReference type="GO" id="GO:0034338">
    <property type="term" value="F:short-chain carboxylesterase activity"/>
    <property type="evidence" value="ECO:0007669"/>
    <property type="project" value="TreeGrafter"/>
</dbReference>
<reference evidence="6" key="2">
    <citation type="submission" date="2020-09" db="EMBL/GenBank/DDBJ databases">
        <authorList>
            <person name="Sun Q."/>
            <person name="Kim S."/>
        </authorList>
    </citation>
    <scope>NUCLEOTIDE SEQUENCE</scope>
    <source>
        <strain evidence="6">KCTC 22164</strain>
    </source>
</reference>
<keyword evidence="3 6" id="KW-0378">Hydrolase</keyword>
<dbReference type="Proteomes" id="UP000631300">
    <property type="component" value="Unassembled WGS sequence"/>
</dbReference>
<evidence type="ECO:0000256" key="3">
    <source>
        <dbReference type="ARBA" id="ARBA00022801"/>
    </source>
</evidence>
<dbReference type="Pfam" id="PF00561">
    <property type="entry name" value="Abhydrolase_1"/>
    <property type="match status" value="1"/>
</dbReference>
<dbReference type="SUPFAM" id="SSF53474">
    <property type="entry name" value="alpha/beta-Hydrolases"/>
    <property type="match status" value="1"/>
</dbReference>
<dbReference type="PROSITE" id="PS01133">
    <property type="entry name" value="UPF0017"/>
    <property type="match status" value="1"/>
</dbReference>
<evidence type="ECO:0000313" key="7">
    <source>
        <dbReference type="Proteomes" id="UP000631300"/>
    </source>
</evidence>
<dbReference type="InterPro" id="IPR029058">
    <property type="entry name" value="AB_hydrolase_fold"/>
</dbReference>
<dbReference type="InterPro" id="IPR012020">
    <property type="entry name" value="ABHD4"/>
</dbReference>
<organism evidence="6 7">
    <name type="scientific">Alteromonas halophila</name>
    <dbReference type="NCBI Taxonomy" id="516698"/>
    <lineage>
        <taxon>Bacteria</taxon>
        <taxon>Pseudomonadati</taxon>
        <taxon>Pseudomonadota</taxon>
        <taxon>Gammaproteobacteria</taxon>
        <taxon>Alteromonadales</taxon>
        <taxon>Alteromonadaceae</taxon>
        <taxon>Alteromonas/Salinimonas group</taxon>
        <taxon>Alteromonas</taxon>
    </lineage>
</organism>
<comment type="similarity">
    <text evidence="1">Belongs to the AB hydrolase superfamily. AB hydrolase 4 family.</text>
</comment>
<keyword evidence="2" id="KW-0719">Serine esterase</keyword>
<dbReference type="Gene3D" id="3.40.50.1820">
    <property type="entry name" value="alpha/beta hydrolase"/>
    <property type="match status" value="1"/>
</dbReference>
<keyword evidence="7" id="KW-1185">Reference proteome</keyword>
<evidence type="ECO:0000256" key="4">
    <source>
        <dbReference type="PIRSR" id="PIRSR005211-1"/>
    </source>
</evidence>
<gene>
    <name evidence="6" type="ORF">GCM10007391_26440</name>
</gene>
<proteinExistence type="inferred from homology"/>
<feature type="domain" description="AB hydrolase-1" evidence="5">
    <location>
        <begin position="72"/>
        <end position="312"/>
    </location>
</feature>
<dbReference type="InterPro" id="IPR050960">
    <property type="entry name" value="AB_hydrolase_4_sf"/>
</dbReference>
<dbReference type="RefSeq" id="WP_189407197.1">
    <property type="nucleotide sequence ID" value="NZ_BMXP01000007.1"/>
</dbReference>
<feature type="active site" description="Charge relay system" evidence="4">
    <location>
        <position position="278"/>
    </location>
</feature>
<name>A0A918JPB8_9ALTE</name>
<comment type="caution">
    <text evidence="6">The sequence shown here is derived from an EMBL/GenBank/DDBJ whole genome shotgun (WGS) entry which is preliminary data.</text>
</comment>